<dbReference type="AlphaFoldDB" id="A0A318Z9V4"/>
<feature type="compositionally biased region" description="Low complexity" evidence="1">
    <location>
        <begin position="444"/>
        <end position="462"/>
    </location>
</feature>
<feature type="compositionally biased region" description="Basic and acidic residues" evidence="1">
    <location>
        <begin position="29"/>
        <end position="53"/>
    </location>
</feature>
<organism evidence="2 3">
    <name type="scientific">Aspergillus saccharolyticus JOP 1030-1</name>
    <dbReference type="NCBI Taxonomy" id="1450539"/>
    <lineage>
        <taxon>Eukaryota</taxon>
        <taxon>Fungi</taxon>
        <taxon>Dikarya</taxon>
        <taxon>Ascomycota</taxon>
        <taxon>Pezizomycotina</taxon>
        <taxon>Eurotiomycetes</taxon>
        <taxon>Eurotiomycetidae</taxon>
        <taxon>Eurotiales</taxon>
        <taxon>Aspergillaceae</taxon>
        <taxon>Aspergillus</taxon>
        <taxon>Aspergillus subgen. Circumdati</taxon>
    </lineage>
</organism>
<proteinExistence type="predicted"/>
<dbReference type="GeneID" id="37080488"/>
<evidence type="ECO:0000256" key="1">
    <source>
        <dbReference type="SAM" id="MobiDB-lite"/>
    </source>
</evidence>
<keyword evidence="3" id="KW-1185">Reference proteome</keyword>
<evidence type="ECO:0000313" key="3">
    <source>
        <dbReference type="Proteomes" id="UP000248349"/>
    </source>
</evidence>
<feature type="compositionally biased region" description="Low complexity" evidence="1">
    <location>
        <begin position="606"/>
        <end position="621"/>
    </location>
</feature>
<dbReference type="OrthoDB" id="5204833at2759"/>
<feature type="compositionally biased region" description="Low complexity" evidence="1">
    <location>
        <begin position="99"/>
        <end position="110"/>
    </location>
</feature>
<feature type="region of interest" description="Disordered" evidence="1">
    <location>
        <begin position="346"/>
        <end position="490"/>
    </location>
</feature>
<sequence>MAVRRSARLRNREASLSEEPQPQPPAGPAEHHSHVNTDHVNHRHDDQPSEKPNTRRNTRSKKKSQPTKEPTNLPPVIEREETAVNTLTELNPAPQPPVAAEQSASTSETSKTPSAPANEAPETASKEIEVETTRLAAEKAEQTRKRSISAAFDKAESTFKKMKTAAFTKSGTTPKKGAGDAIATPLKATPAAAQPAGAKTPSTVMARPSHQDMHPSKVHQSTTKQPDSGLVLGFNPVKKDAEGNVVKETATESTPTKTRESPASTYYGTPAFEFKFASPQLSDEAKKLMETVRKDAARIKAQMVLDQACNPQNKPEPAERKIVQPKGKTDRFTEAHLAEFKKMDSIANHPSAFRTAPGRFQPVSEKKTLKRTNSKAGLDDTHSKSPSPSKTFIARPSPAPAAASAKRVKHNPADDTSTSRLPLFNSPKPTVPRPKHSFRKSLMTPTRASAARASTVRPARTSMIPSLVRSPAPTQPEVPRTPQTDFNPRLKSNLPTFGQLKSILRQPHQLFSKDPSKIAAGTHVAAPDFTSNMLLGSSRDATEEPSHTPSPKKRVEFTPCVKGLQEETVFSPSPSKLPPASASRVVSDIVYPTLPTLTPEHARSPSKTASASQDSAATTPTIRQVRPSDATPLPEIAGVPHGIGHKKRNRPTVEAEKTDSTSMPDIAGVPHGIGHKKRNRTAVEAEETDAENVPPAEKAGLRSAKRMKMSSPSPFKKTGPASSAATPSPLKPRSHTPLRSATRPSAGHLSTSTTPGSARPRSRGVLTMSRLHLLSQPKNRFS</sequence>
<dbReference type="EMBL" id="KZ821245">
    <property type="protein sequence ID" value="PYH43207.1"/>
    <property type="molecule type" value="Genomic_DNA"/>
</dbReference>
<reference evidence="2 3" key="1">
    <citation type="submission" date="2016-12" db="EMBL/GenBank/DDBJ databases">
        <title>The genomes of Aspergillus section Nigri reveals drivers in fungal speciation.</title>
        <authorList>
            <consortium name="DOE Joint Genome Institute"/>
            <person name="Vesth T.C."/>
            <person name="Nybo J."/>
            <person name="Theobald S."/>
            <person name="Brandl J."/>
            <person name="Frisvad J.C."/>
            <person name="Nielsen K.F."/>
            <person name="Lyhne E.K."/>
            <person name="Kogle M.E."/>
            <person name="Kuo A."/>
            <person name="Riley R."/>
            <person name="Clum A."/>
            <person name="Nolan M."/>
            <person name="Lipzen A."/>
            <person name="Salamov A."/>
            <person name="Henrissat B."/>
            <person name="Wiebenga A."/>
            <person name="De Vries R.P."/>
            <person name="Grigoriev I.V."/>
            <person name="Mortensen U.H."/>
            <person name="Andersen M.R."/>
            <person name="Baker S.E."/>
        </authorList>
    </citation>
    <scope>NUCLEOTIDE SEQUENCE [LARGE SCALE GENOMIC DNA]</scope>
    <source>
        <strain evidence="2 3">JOP 1030-1</strain>
    </source>
</reference>
<feature type="compositionally biased region" description="Basic residues" evidence="1">
    <location>
        <begin position="54"/>
        <end position="65"/>
    </location>
</feature>
<feature type="compositionally biased region" description="Basic and acidic residues" evidence="1">
    <location>
        <begin position="316"/>
        <end position="330"/>
    </location>
</feature>
<name>A0A318Z9V4_9EURO</name>
<gene>
    <name evidence="2" type="ORF">BP01DRAFT_417413</name>
</gene>
<dbReference type="Proteomes" id="UP000248349">
    <property type="component" value="Unassembled WGS sequence"/>
</dbReference>
<feature type="compositionally biased region" description="Polar residues" evidence="1">
    <location>
        <begin position="251"/>
        <end position="265"/>
    </location>
</feature>
<feature type="region of interest" description="Disordered" evidence="1">
    <location>
        <begin position="595"/>
        <end position="782"/>
    </location>
</feature>
<protein>
    <recommendedName>
        <fullName evidence="4">Erythromycin esterase</fullName>
    </recommendedName>
</protein>
<evidence type="ECO:0008006" key="4">
    <source>
        <dbReference type="Google" id="ProtNLM"/>
    </source>
</evidence>
<feature type="compositionally biased region" description="Low complexity" evidence="1">
    <location>
        <begin position="394"/>
        <end position="405"/>
    </location>
</feature>
<accession>A0A318Z9V4</accession>
<evidence type="ECO:0000313" key="2">
    <source>
        <dbReference type="EMBL" id="PYH43207.1"/>
    </source>
</evidence>
<feature type="region of interest" description="Disordered" evidence="1">
    <location>
        <begin position="1"/>
        <end position="130"/>
    </location>
</feature>
<dbReference type="STRING" id="1450539.A0A318Z9V4"/>
<feature type="region of interest" description="Disordered" evidence="1">
    <location>
        <begin position="307"/>
        <end position="330"/>
    </location>
</feature>
<feature type="compositionally biased region" description="Low complexity" evidence="1">
    <location>
        <begin position="189"/>
        <end position="201"/>
    </location>
</feature>
<feature type="region of interest" description="Disordered" evidence="1">
    <location>
        <begin position="533"/>
        <end position="558"/>
    </location>
</feature>
<feature type="region of interest" description="Disordered" evidence="1">
    <location>
        <begin position="189"/>
        <end position="265"/>
    </location>
</feature>
<dbReference type="RefSeq" id="XP_025429189.1">
    <property type="nucleotide sequence ID" value="XM_025579259.1"/>
</dbReference>
<feature type="compositionally biased region" description="Polar residues" evidence="1">
    <location>
        <begin position="737"/>
        <end position="756"/>
    </location>
</feature>